<comment type="pathway">
    <text evidence="4">Protein modification; protein glycosylation.</text>
</comment>
<evidence type="ECO:0000256" key="13">
    <source>
        <dbReference type="ARBA" id="ARBA00023136"/>
    </source>
</evidence>
<evidence type="ECO:0000256" key="7">
    <source>
        <dbReference type="ARBA" id="ARBA00022676"/>
    </source>
</evidence>
<keyword evidence="7" id="KW-0328">Glycosyltransferase</keyword>
<comment type="subcellular location">
    <subcellularLocation>
        <location evidence="3">Cell membrane</location>
        <topology evidence="3">Multi-pass membrane protein</topology>
    </subcellularLocation>
</comment>
<comment type="similarity">
    <text evidence="5">Belongs to the STT3 family.</text>
</comment>
<organism evidence="19 20">
    <name type="scientific">Methanothermobacter tenebrarum</name>
    <dbReference type="NCBI Taxonomy" id="680118"/>
    <lineage>
        <taxon>Archaea</taxon>
        <taxon>Methanobacteriati</taxon>
        <taxon>Methanobacteriota</taxon>
        <taxon>Methanomada group</taxon>
        <taxon>Methanobacteria</taxon>
        <taxon>Methanobacteriales</taxon>
        <taxon>Methanobacteriaceae</taxon>
        <taxon>Methanothermobacter</taxon>
    </lineage>
</organism>
<keyword evidence="10" id="KW-0479">Metal-binding</keyword>
<feature type="transmembrane region" description="Helical" evidence="17">
    <location>
        <begin position="115"/>
        <end position="134"/>
    </location>
</feature>
<comment type="cofactor">
    <cofactor evidence="1">
        <name>Mn(2+)</name>
        <dbReference type="ChEBI" id="CHEBI:29035"/>
    </cofactor>
</comment>
<feature type="transmembrane region" description="Helical" evidence="17">
    <location>
        <begin position="91"/>
        <end position="108"/>
    </location>
</feature>
<evidence type="ECO:0000256" key="12">
    <source>
        <dbReference type="ARBA" id="ARBA00022989"/>
    </source>
</evidence>
<evidence type="ECO:0000313" key="19">
    <source>
        <dbReference type="EMBL" id="BDH79785.1"/>
    </source>
</evidence>
<evidence type="ECO:0000256" key="10">
    <source>
        <dbReference type="ARBA" id="ARBA00022723"/>
    </source>
</evidence>
<evidence type="ECO:0000256" key="11">
    <source>
        <dbReference type="ARBA" id="ARBA00022842"/>
    </source>
</evidence>
<feature type="transmembrane region" description="Helical" evidence="17">
    <location>
        <begin position="206"/>
        <end position="227"/>
    </location>
</feature>
<feature type="transmembrane region" description="Helical" evidence="17">
    <location>
        <begin position="239"/>
        <end position="262"/>
    </location>
</feature>
<keyword evidence="13 17" id="KW-0472">Membrane</keyword>
<protein>
    <recommendedName>
        <fullName evidence="6">dolichyl-phosphooligosaccharide-protein glycotransferase</fullName>
        <ecNumber evidence="6">2.4.99.21</ecNumber>
    </recommendedName>
    <alternativeName>
        <fullName evidence="15">Oligosaccharyl transferase</fullName>
    </alternativeName>
</protein>
<sequence>MDKKLYIIILIIFSAGFFTRLETVELNTVDKSYFTDENGLPYMYEPDSYYNSRLTANILDHGHPGDRIINGKPWDLHSHYPPGGPVDYPPLILWITIIFYKFLNLFTVTDLMEACFWLPAIMGPLAGIPIFFFVRRYAGSLAGLFAGVLVVLAPSYFVRTVPGFYDTDIFIIFFPVLVAFFFSKAIETNRNMPAVLSSLSLAIFSLAWNGWGYIFYIIILSSIPYIILSRIRGGKITGFLKRLTIFIIVSLTIIFLLGRLGYLTIFSTFFRFAVKPLAFNGWPDVHGSISELQAPGFDEFLSAAGPLNMCLGLFGIIIVGSIMLRDELRRIHLPRLTWYPFILILTWLIIGNLAYYMAARFALLAIPPLTICTGLLFGVMGSYLKHSPFKRLKKSRKPLILALVVLLSMISVVQALEIRLPPCIDDDFVLACSWIKNETPQSTVIISEWSYGHPIAAFSQRPVLIDGGRQTLRNYWVDHAFAVNNESLSIGIFRMLSTSGDKPIKLLENKTGSTSLTVKILDDILGVDKEKAGRILEEKYNMDPIFAERLLSYTHPTKKQPFIILTCDNMILAGRWYFYYGGWDFNKSRGHTGIYSIGSSNDTGRIRRYSNNVTLDLDTGGSWENKRPYNTLIRDGNSTRLMAGDKESNFIVIFLLDKNWSIIMDKSFRDSLFVKLVIFKEETRNFKPVYTNNSTIVWVVE</sequence>
<evidence type="ECO:0000256" key="2">
    <source>
        <dbReference type="ARBA" id="ARBA00001946"/>
    </source>
</evidence>
<name>A0ABN6PC26_9EURY</name>
<keyword evidence="20" id="KW-1185">Reference proteome</keyword>
<dbReference type="InterPro" id="IPR048307">
    <property type="entry name" value="STT3_N"/>
</dbReference>
<dbReference type="EC" id="2.4.99.21" evidence="6"/>
<dbReference type="Proteomes" id="UP000831817">
    <property type="component" value="Chromosome"/>
</dbReference>
<feature type="transmembrane region" description="Helical" evidence="17">
    <location>
        <begin position="140"/>
        <end position="157"/>
    </location>
</feature>
<evidence type="ECO:0000313" key="20">
    <source>
        <dbReference type="Proteomes" id="UP000831817"/>
    </source>
</evidence>
<dbReference type="InterPro" id="IPR003674">
    <property type="entry name" value="Oligo_trans_STT3"/>
</dbReference>
<evidence type="ECO:0000256" key="17">
    <source>
        <dbReference type="SAM" id="Phobius"/>
    </source>
</evidence>
<evidence type="ECO:0000256" key="9">
    <source>
        <dbReference type="ARBA" id="ARBA00022692"/>
    </source>
</evidence>
<gene>
    <name evidence="19" type="ORF">MTTB_11640</name>
</gene>
<comment type="cofactor">
    <cofactor evidence="2">
        <name>Mg(2+)</name>
        <dbReference type="ChEBI" id="CHEBI:18420"/>
    </cofactor>
</comment>
<feature type="transmembrane region" description="Helical" evidence="17">
    <location>
        <begin position="336"/>
        <end position="355"/>
    </location>
</feature>
<evidence type="ECO:0000256" key="16">
    <source>
        <dbReference type="ARBA" id="ARBA00034066"/>
    </source>
</evidence>
<evidence type="ECO:0000256" key="4">
    <source>
        <dbReference type="ARBA" id="ARBA00004922"/>
    </source>
</evidence>
<keyword evidence="12 17" id="KW-1133">Transmembrane helix</keyword>
<proteinExistence type="inferred from homology"/>
<feature type="transmembrane region" description="Helical" evidence="17">
    <location>
        <begin position="5"/>
        <end position="21"/>
    </location>
</feature>
<evidence type="ECO:0000256" key="1">
    <source>
        <dbReference type="ARBA" id="ARBA00001936"/>
    </source>
</evidence>
<evidence type="ECO:0000256" key="6">
    <source>
        <dbReference type="ARBA" id="ARBA00012602"/>
    </source>
</evidence>
<evidence type="ECO:0000256" key="15">
    <source>
        <dbReference type="ARBA" id="ARBA00030679"/>
    </source>
</evidence>
<feature type="transmembrane region" description="Helical" evidence="17">
    <location>
        <begin position="169"/>
        <end position="186"/>
    </location>
</feature>
<dbReference type="Pfam" id="PF02516">
    <property type="entry name" value="STT3"/>
    <property type="match status" value="1"/>
</dbReference>
<dbReference type="EMBL" id="AP025698">
    <property type="protein sequence ID" value="BDH79785.1"/>
    <property type="molecule type" value="Genomic_DNA"/>
</dbReference>
<feature type="transmembrane region" description="Helical" evidence="17">
    <location>
        <begin position="361"/>
        <end position="379"/>
    </location>
</feature>
<dbReference type="RefSeq" id="WP_248564110.1">
    <property type="nucleotide sequence ID" value="NZ_AP025698.1"/>
</dbReference>
<evidence type="ECO:0000259" key="18">
    <source>
        <dbReference type="Pfam" id="PF02516"/>
    </source>
</evidence>
<evidence type="ECO:0000256" key="14">
    <source>
        <dbReference type="ARBA" id="ARBA00023211"/>
    </source>
</evidence>
<evidence type="ECO:0000256" key="8">
    <source>
        <dbReference type="ARBA" id="ARBA00022679"/>
    </source>
</evidence>
<comment type="catalytic activity">
    <reaction evidence="16">
        <text>an archaeal dolichyl phosphooligosaccharide + [protein]-L-asparagine = an archaeal dolichyl phosphate + a glycoprotein with the oligosaccharide chain attached by N-beta-D-glycosyl linkage to a protein L-asparagine.</text>
        <dbReference type="EC" id="2.4.99.21"/>
    </reaction>
</comment>
<evidence type="ECO:0000256" key="3">
    <source>
        <dbReference type="ARBA" id="ARBA00004651"/>
    </source>
</evidence>
<dbReference type="Gene3D" id="3.40.50.12610">
    <property type="match status" value="1"/>
</dbReference>
<keyword evidence="11" id="KW-0460">Magnesium</keyword>
<dbReference type="PANTHER" id="PTHR13872:SF1">
    <property type="entry name" value="DOLICHYL-DIPHOSPHOOLIGOSACCHARIDE--PROTEIN GLYCOSYLTRANSFERASE SUBUNIT STT3B"/>
    <property type="match status" value="1"/>
</dbReference>
<keyword evidence="9 17" id="KW-0812">Transmembrane</keyword>
<dbReference type="PANTHER" id="PTHR13872">
    <property type="entry name" value="DOLICHYL-DIPHOSPHOOLIGOSACCHARIDE--PROTEIN GLYCOSYLTRANSFERASE SUBUNIT"/>
    <property type="match status" value="1"/>
</dbReference>
<dbReference type="GeneID" id="71965688"/>
<feature type="transmembrane region" description="Helical" evidence="17">
    <location>
        <begin position="300"/>
        <end position="324"/>
    </location>
</feature>
<feature type="transmembrane region" description="Helical" evidence="17">
    <location>
        <begin position="399"/>
        <end position="416"/>
    </location>
</feature>
<reference evidence="19 20" key="1">
    <citation type="submission" date="2022-04" db="EMBL/GenBank/DDBJ databases">
        <title>Complete genome of Methanothermobacter tenebrarum strain RMAS.</title>
        <authorList>
            <person name="Nakamura K."/>
            <person name="Oshima K."/>
            <person name="Hattori M."/>
            <person name="Kamagata Y."/>
            <person name="Takamizawa K."/>
        </authorList>
    </citation>
    <scope>NUCLEOTIDE SEQUENCE [LARGE SCALE GENOMIC DNA]</scope>
    <source>
        <strain evidence="19 20">RMAS</strain>
    </source>
</reference>
<evidence type="ECO:0000256" key="5">
    <source>
        <dbReference type="ARBA" id="ARBA00010810"/>
    </source>
</evidence>
<feature type="domain" description="Oligosaccharyl transferase STT3 N-terminal" evidence="18">
    <location>
        <begin position="25"/>
        <end position="411"/>
    </location>
</feature>
<accession>A0ABN6PC26</accession>
<keyword evidence="8" id="KW-0808">Transferase</keyword>
<keyword evidence="14" id="KW-0464">Manganese</keyword>